<feature type="domain" description="Tetracyclin repressor-like C-terminal" evidence="3">
    <location>
        <begin position="2"/>
        <end position="69"/>
    </location>
</feature>
<dbReference type="EMBL" id="JAATEJ010000022">
    <property type="protein sequence ID" value="NJP46534.1"/>
    <property type="molecule type" value="Genomic_DNA"/>
</dbReference>
<keyword evidence="2" id="KW-0804">Transcription</keyword>
<keyword evidence="5" id="KW-1185">Reference proteome</keyword>
<evidence type="ECO:0000256" key="1">
    <source>
        <dbReference type="ARBA" id="ARBA00023015"/>
    </source>
</evidence>
<comment type="caution">
    <text evidence="4">The sequence shown here is derived from an EMBL/GenBank/DDBJ whole genome shotgun (WGS) entry which is preliminary data.</text>
</comment>
<dbReference type="SUPFAM" id="SSF48498">
    <property type="entry name" value="Tetracyclin repressor-like, C-terminal domain"/>
    <property type="match status" value="1"/>
</dbReference>
<protein>
    <recommendedName>
        <fullName evidence="3">Tetracyclin repressor-like C-terminal domain-containing protein</fullName>
    </recommendedName>
</protein>
<gene>
    <name evidence="4" type="ORF">HCN08_24465</name>
</gene>
<name>A0ABX0ZRE2_9ACTN</name>
<evidence type="ECO:0000313" key="4">
    <source>
        <dbReference type="EMBL" id="NJP46534.1"/>
    </source>
</evidence>
<evidence type="ECO:0000259" key="3">
    <source>
        <dbReference type="Pfam" id="PF16859"/>
    </source>
</evidence>
<sequence>MAAEAVGDDAFARTVWERLITPRRDVVRSLLIRARERGEVGYGDEDFLIDLVYGPMWYRLLLTPTSPRRSRPLRRPAEATVHLAAGFTWPAARLPGGSFLRRLSCPLPPGPRRCRRPTRARRAGT</sequence>
<keyword evidence="1" id="KW-0805">Transcription regulation</keyword>
<evidence type="ECO:0000313" key="5">
    <source>
        <dbReference type="Proteomes" id="UP000734511"/>
    </source>
</evidence>
<dbReference type="Proteomes" id="UP000734511">
    <property type="component" value="Unassembled WGS sequence"/>
</dbReference>
<dbReference type="InterPro" id="IPR036271">
    <property type="entry name" value="Tet_transcr_reg_TetR-rel_C_sf"/>
</dbReference>
<organism evidence="4 5">
    <name type="scientific">Actinacidiphila epipremni</name>
    <dbReference type="NCBI Taxonomy" id="2053013"/>
    <lineage>
        <taxon>Bacteria</taxon>
        <taxon>Bacillati</taxon>
        <taxon>Actinomycetota</taxon>
        <taxon>Actinomycetes</taxon>
        <taxon>Kitasatosporales</taxon>
        <taxon>Streptomycetaceae</taxon>
        <taxon>Actinacidiphila</taxon>
    </lineage>
</organism>
<accession>A0ABX0ZRE2</accession>
<reference evidence="4 5" key="1">
    <citation type="submission" date="2020-03" db="EMBL/GenBank/DDBJ databases">
        <title>WGS of actinomycetes isolated from Thailand.</title>
        <authorList>
            <person name="Thawai C."/>
        </authorList>
    </citation>
    <scope>NUCLEOTIDE SEQUENCE [LARGE SCALE GENOMIC DNA]</scope>
    <source>
        <strain evidence="4 5">PRB2-1</strain>
    </source>
</reference>
<dbReference type="InterPro" id="IPR011075">
    <property type="entry name" value="TetR_C"/>
</dbReference>
<dbReference type="Pfam" id="PF16859">
    <property type="entry name" value="TetR_C_11"/>
    <property type="match status" value="1"/>
</dbReference>
<dbReference type="Gene3D" id="1.10.357.10">
    <property type="entry name" value="Tetracycline Repressor, domain 2"/>
    <property type="match status" value="1"/>
</dbReference>
<proteinExistence type="predicted"/>
<evidence type="ECO:0000256" key="2">
    <source>
        <dbReference type="ARBA" id="ARBA00023163"/>
    </source>
</evidence>